<name>A0ABV2CVL2_9RHOO</name>
<evidence type="ECO:0000256" key="2">
    <source>
        <dbReference type="ARBA" id="ARBA00022741"/>
    </source>
</evidence>
<comment type="caution">
    <text evidence="4">The sequence shown here is derived from an EMBL/GenBank/DDBJ whole genome shotgun (WGS) entry which is preliminary data.</text>
</comment>
<reference evidence="4 5" key="1">
    <citation type="submission" date="2024-07" db="EMBL/GenBank/DDBJ databases">
        <title>Uliginosibacterium paludis KCTC:42655.</title>
        <authorList>
            <person name="Kim M.K."/>
        </authorList>
    </citation>
    <scope>NUCLEOTIDE SEQUENCE [LARGE SCALE GENOMIC DNA]</scope>
    <source>
        <strain evidence="4 5">KCTC 42655</strain>
    </source>
</reference>
<organism evidence="4 5">
    <name type="scientific">Uliginosibacterium paludis</name>
    <dbReference type="NCBI Taxonomy" id="1615952"/>
    <lineage>
        <taxon>Bacteria</taxon>
        <taxon>Pseudomonadati</taxon>
        <taxon>Pseudomonadota</taxon>
        <taxon>Betaproteobacteria</taxon>
        <taxon>Rhodocyclales</taxon>
        <taxon>Zoogloeaceae</taxon>
        <taxon>Uliginosibacterium</taxon>
    </lineage>
</organism>
<protein>
    <submittedName>
        <fullName evidence="4">Hsp70 family protein</fullName>
    </submittedName>
</protein>
<dbReference type="Gene3D" id="3.30.420.40">
    <property type="match status" value="3"/>
</dbReference>
<dbReference type="Pfam" id="PF00012">
    <property type="entry name" value="HSP70"/>
    <property type="match status" value="2"/>
</dbReference>
<accession>A0ABV2CVL2</accession>
<dbReference type="Proteomes" id="UP001548590">
    <property type="component" value="Unassembled WGS sequence"/>
</dbReference>
<evidence type="ECO:0000313" key="4">
    <source>
        <dbReference type="EMBL" id="MET1491961.1"/>
    </source>
</evidence>
<sequence>MSVSPARACGVDFGTSNSTVGHLGAAVDPLLILEEGRVTLPSAVFFNVDEGSTHFGRDAMAQYLDGYEGRLVRSLKSLLGSSLIDAHTEVGGQSLSFRHLLATFIGELKRRAERAAGRSFDCAVFGRPVFFVDGKPEADKLAEDTLAEIARSVGFRELSFQYEPIGAAFHYERTLGREELVMIADIGGGTADFSLVRLSPERAKRDDRREDLLANGGVHIGGTDFDRALNLASAMPLLGLGSRTRNGGELPSQIFYQLATWHTIPFAYTRTAWNDLQQLFRMSAEHERLDRLSRLIDRRAGHWLALQVEQAKIALSAAEHTTLDLGELQEGLASGISRQDFAAATESLVSEVSRTVAALLQTAQVSGAEVDTIFFTGGGSGVPQLRQAISAVLPQARACEGDLFGSIGAGLAVEAARRYG</sequence>
<dbReference type="PRINTS" id="PR00301">
    <property type="entry name" value="HEATSHOCK70"/>
</dbReference>
<dbReference type="InterPro" id="IPR013126">
    <property type="entry name" value="Hsp_70_fam"/>
</dbReference>
<dbReference type="InterPro" id="IPR043129">
    <property type="entry name" value="ATPase_NBD"/>
</dbReference>
<dbReference type="Gene3D" id="3.90.640.10">
    <property type="entry name" value="Actin, Chain A, domain 4"/>
    <property type="match status" value="1"/>
</dbReference>
<dbReference type="PROSITE" id="PS01036">
    <property type="entry name" value="HSP70_3"/>
    <property type="match status" value="1"/>
</dbReference>
<evidence type="ECO:0000313" key="5">
    <source>
        <dbReference type="Proteomes" id="UP001548590"/>
    </source>
</evidence>
<evidence type="ECO:0000256" key="3">
    <source>
        <dbReference type="ARBA" id="ARBA00022840"/>
    </source>
</evidence>
<keyword evidence="5" id="KW-1185">Reference proteome</keyword>
<keyword evidence="2" id="KW-0547">Nucleotide-binding</keyword>
<dbReference type="InterPro" id="IPR018181">
    <property type="entry name" value="Heat_shock_70_CS"/>
</dbReference>
<proteinExistence type="inferred from homology"/>
<keyword evidence="3" id="KW-0067">ATP-binding</keyword>
<gene>
    <name evidence="4" type="ORF">ABVT11_19130</name>
</gene>
<dbReference type="EMBL" id="JBEWLZ010000018">
    <property type="protein sequence ID" value="MET1491961.1"/>
    <property type="molecule type" value="Genomic_DNA"/>
</dbReference>
<dbReference type="SUPFAM" id="SSF53067">
    <property type="entry name" value="Actin-like ATPase domain"/>
    <property type="match status" value="2"/>
</dbReference>
<dbReference type="RefSeq" id="WP_345930243.1">
    <property type="nucleotide sequence ID" value="NZ_JBDIVF010000015.1"/>
</dbReference>
<evidence type="ECO:0000256" key="1">
    <source>
        <dbReference type="ARBA" id="ARBA00007381"/>
    </source>
</evidence>
<comment type="similarity">
    <text evidence="1">Belongs to the heat shock protein 70 family.</text>
</comment>
<dbReference type="PANTHER" id="PTHR19375">
    <property type="entry name" value="HEAT SHOCK PROTEIN 70KDA"/>
    <property type="match status" value="1"/>
</dbReference>